<dbReference type="Gene3D" id="3.30.2010.10">
    <property type="entry name" value="Metalloproteases ('zincins'), catalytic domain"/>
    <property type="match status" value="1"/>
</dbReference>
<keyword evidence="9" id="KW-1133">Transmembrane helix</keyword>
<evidence type="ECO:0000256" key="8">
    <source>
        <dbReference type="SAM" id="MobiDB-lite"/>
    </source>
</evidence>
<evidence type="ECO:0000256" key="1">
    <source>
        <dbReference type="ARBA" id="ARBA00022670"/>
    </source>
</evidence>
<evidence type="ECO:0000259" key="10">
    <source>
        <dbReference type="Pfam" id="PF01435"/>
    </source>
</evidence>
<dbReference type="GO" id="GO:0046872">
    <property type="term" value="F:metal ion binding"/>
    <property type="evidence" value="ECO:0007669"/>
    <property type="project" value="UniProtKB-KW"/>
</dbReference>
<evidence type="ECO:0000256" key="6">
    <source>
        <dbReference type="PIRSR" id="PIRSR627057-1"/>
    </source>
</evidence>
<comment type="caution">
    <text evidence="12">The sequence shown here is derived from an EMBL/GenBank/DDBJ whole genome shotgun (WGS) entry which is preliminary data.</text>
</comment>
<dbReference type="OrthoDB" id="9781930at2"/>
<feature type="transmembrane region" description="Helical" evidence="9">
    <location>
        <begin position="174"/>
        <end position="192"/>
    </location>
</feature>
<proteinExistence type="predicted"/>
<evidence type="ECO:0000256" key="5">
    <source>
        <dbReference type="ARBA" id="ARBA00023049"/>
    </source>
</evidence>
<feature type="transmembrane region" description="Helical" evidence="9">
    <location>
        <begin position="7"/>
        <end position="25"/>
    </location>
</feature>
<dbReference type="GO" id="GO:0004222">
    <property type="term" value="F:metalloendopeptidase activity"/>
    <property type="evidence" value="ECO:0007669"/>
    <property type="project" value="InterPro"/>
</dbReference>
<dbReference type="GO" id="GO:0071586">
    <property type="term" value="P:CAAX-box protein processing"/>
    <property type="evidence" value="ECO:0007669"/>
    <property type="project" value="InterPro"/>
</dbReference>
<evidence type="ECO:0000256" key="3">
    <source>
        <dbReference type="ARBA" id="ARBA00022801"/>
    </source>
</evidence>
<gene>
    <name evidence="12" type="ORF">BJ095_1349</name>
</gene>
<keyword evidence="3" id="KW-0378">Hydrolase</keyword>
<dbReference type="InterPro" id="IPR027057">
    <property type="entry name" value="CAXX_Prtase_1"/>
</dbReference>
<feature type="transmembrane region" description="Helical" evidence="9">
    <location>
        <begin position="149"/>
        <end position="167"/>
    </location>
</feature>
<dbReference type="InterPro" id="IPR032456">
    <property type="entry name" value="Peptidase_M48_N"/>
</dbReference>
<organism evidence="12 13">
    <name type="scientific">Ureibacillus chungkukjangi</name>
    <dbReference type="NCBI Taxonomy" id="1202712"/>
    <lineage>
        <taxon>Bacteria</taxon>
        <taxon>Bacillati</taxon>
        <taxon>Bacillota</taxon>
        <taxon>Bacilli</taxon>
        <taxon>Bacillales</taxon>
        <taxon>Caryophanaceae</taxon>
        <taxon>Ureibacillus</taxon>
    </lineage>
</organism>
<evidence type="ECO:0000256" key="2">
    <source>
        <dbReference type="ARBA" id="ARBA00022723"/>
    </source>
</evidence>
<dbReference type="CDD" id="cd07343">
    <property type="entry name" value="M48A_Zmpste24p_like"/>
    <property type="match status" value="1"/>
</dbReference>
<dbReference type="FunFam" id="3.30.2010.10:FF:000010">
    <property type="entry name" value="M48 family peptidase"/>
    <property type="match status" value="1"/>
</dbReference>
<dbReference type="PANTHER" id="PTHR10120">
    <property type="entry name" value="CAAX PRENYL PROTEASE 1"/>
    <property type="match status" value="1"/>
</dbReference>
<dbReference type="Pfam" id="PF16491">
    <property type="entry name" value="Peptidase_M48_N"/>
    <property type="match status" value="1"/>
</dbReference>
<keyword evidence="5" id="KW-0482">Metalloprotease</keyword>
<name>A0A318TES5_9BACL</name>
<dbReference type="Proteomes" id="UP000247416">
    <property type="component" value="Unassembled WGS sequence"/>
</dbReference>
<feature type="transmembrane region" description="Helical" evidence="9">
    <location>
        <begin position="64"/>
        <end position="82"/>
    </location>
</feature>
<evidence type="ECO:0000256" key="7">
    <source>
        <dbReference type="PIRSR" id="PIRSR627057-2"/>
    </source>
</evidence>
<feature type="domain" description="Peptidase M48" evidence="10">
    <location>
        <begin position="206"/>
        <end position="412"/>
    </location>
</feature>
<keyword evidence="13" id="KW-1185">Reference proteome</keyword>
<dbReference type="InterPro" id="IPR001915">
    <property type="entry name" value="Peptidase_M48"/>
</dbReference>
<evidence type="ECO:0000259" key="11">
    <source>
        <dbReference type="Pfam" id="PF16491"/>
    </source>
</evidence>
<evidence type="ECO:0000313" key="13">
    <source>
        <dbReference type="Proteomes" id="UP000247416"/>
    </source>
</evidence>
<dbReference type="EMBL" id="QJTJ01000034">
    <property type="protein sequence ID" value="PYF03053.1"/>
    <property type="molecule type" value="Genomic_DNA"/>
</dbReference>
<dbReference type="Pfam" id="PF01435">
    <property type="entry name" value="Peptidase_M48"/>
    <property type="match status" value="1"/>
</dbReference>
<feature type="region of interest" description="Disordered" evidence="8">
    <location>
        <begin position="413"/>
        <end position="447"/>
    </location>
</feature>
<feature type="transmembrane region" description="Helical" evidence="9">
    <location>
        <begin position="329"/>
        <end position="347"/>
    </location>
</feature>
<reference evidence="12 13" key="1">
    <citation type="submission" date="2018-06" db="EMBL/GenBank/DDBJ databases">
        <title>Genomic Encyclopedia of Archaeal and Bacterial Type Strains, Phase II (KMG-II): from individual species to whole genera.</title>
        <authorList>
            <person name="Goeker M."/>
        </authorList>
    </citation>
    <scope>NUCLEOTIDE SEQUENCE [LARGE SCALE GENOMIC DNA]</scope>
    <source>
        <strain evidence="12 13">KACC 16626</strain>
    </source>
</reference>
<dbReference type="RefSeq" id="WP_107935453.1">
    <property type="nucleotide sequence ID" value="NZ_PYWJ01000018.1"/>
</dbReference>
<evidence type="ECO:0000256" key="4">
    <source>
        <dbReference type="ARBA" id="ARBA00022833"/>
    </source>
</evidence>
<keyword evidence="1 12" id="KW-0645">Protease</keyword>
<dbReference type="AlphaFoldDB" id="A0A318TES5"/>
<feature type="binding site" evidence="7">
    <location>
        <position position="356"/>
    </location>
    <ligand>
        <name>Zn(2+)</name>
        <dbReference type="ChEBI" id="CHEBI:29105"/>
        <note>catalytic</note>
    </ligand>
</feature>
<accession>A0A318TES5</accession>
<feature type="transmembrane region" description="Helical" evidence="9">
    <location>
        <begin position="103"/>
        <end position="120"/>
    </location>
</feature>
<protein>
    <submittedName>
        <fullName evidence="12">Zn-dependent protease with chaperone function</fullName>
    </submittedName>
</protein>
<feature type="binding site" evidence="7">
    <location>
        <position position="276"/>
    </location>
    <ligand>
        <name>Zn(2+)</name>
        <dbReference type="ChEBI" id="CHEBI:29105"/>
        <note>catalytic</note>
    </ligand>
</feature>
<evidence type="ECO:0000313" key="12">
    <source>
        <dbReference type="EMBL" id="PYF03053.1"/>
    </source>
</evidence>
<feature type="compositionally biased region" description="Basic and acidic residues" evidence="8">
    <location>
        <begin position="435"/>
        <end position="447"/>
    </location>
</feature>
<keyword evidence="2 7" id="KW-0479">Metal-binding</keyword>
<feature type="transmembrane region" description="Helical" evidence="9">
    <location>
        <begin position="286"/>
        <end position="308"/>
    </location>
</feature>
<feature type="active site" description="Proton donor" evidence="6">
    <location>
        <position position="360"/>
    </location>
</feature>
<feature type="domain" description="CAAX prenyl protease 1 N-terminal" evidence="11">
    <location>
        <begin position="48"/>
        <end position="202"/>
    </location>
</feature>
<feature type="binding site" evidence="7">
    <location>
        <position position="280"/>
    </location>
    <ligand>
        <name>Zn(2+)</name>
        <dbReference type="ChEBI" id="CHEBI:29105"/>
        <note>catalytic</note>
    </ligand>
</feature>
<keyword evidence="9" id="KW-0812">Transmembrane</keyword>
<evidence type="ECO:0000256" key="9">
    <source>
        <dbReference type="SAM" id="Phobius"/>
    </source>
</evidence>
<keyword evidence="4 7" id="KW-0862">Zinc</keyword>
<feature type="active site" evidence="6">
    <location>
        <position position="277"/>
    </location>
</feature>
<sequence>MSKKWSIAALLVYVVYAIGMYFYIFHGPSGGVPATLKGTVADPQTFMTERELLLSDDFSKIRNYLFFIITPFEWLVYILIMFTGLSRIFEKWADSRWKLIKNGAYLFLLYLFTTLIFYPIDLYRYHLSKEYGISTQEFSSWMKDFVIDFWVNFGTTLIVVLVLYWLIQKSTKKWWFHAWLLTIPFAIFMMYIQPVVIDPLYNEFYPLKDKELEAKILSLADQADIPSEHVFEVNMSEKTNALNAYVTGIGENSRIVLWDTTLNSLTDEEILFIMAHEMGHYVEKHIYIGIASYLISILVGLWLIAKLMPWIISRFGSVLKIDKVGDIRSLPLFFVLVSFLLFVSSPLSNYISRYQETRADEYAMELTGSAEAAVSTFQNLAKAGLSEVNPPWLVKIFRYTHPPMLERINTIARYTDTKKEKPEQEKDADDQTETESEKEKQTKPKTE</sequence>
<comment type="cofactor">
    <cofactor evidence="7">
        <name>Zn(2+)</name>
        <dbReference type="ChEBI" id="CHEBI:29105"/>
    </cofactor>
    <text evidence="7">Binds 1 zinc ion per subunit.</text>
</comment>
<feature type="compositionally biased region" description="Basic and acidic residues" evidence="8">
    <location>
        <begin position="415"/>
        <end position="425"/>
    </location>
</feature>
<keyword evidence="9" id="KW-0472">Membrane</keyword>